<accession>A0A1Z4EB65</accession>
<evidence type="ECO:0000313" key="3">
    <source>
        <dbReference type="EMBL" id="BAX90195.1"/>
    </source>
</evidence>
<protein>
    <submittedName>
        <fullName evidence="3">Isomerase</fullName>
    </submittedName>
</protein>
<dbReference type="PANTHER" id="PTHR13774:SF17">
    <property type="entry name" value="PHENAZINE BIOSYNTHESIS-LIKE DOMAIN-CONTAINING PROTEIN"/>
    <property type="match status" value="1"/>
</dbReference>
<dbReference type="SUPFAM" id="SSF54506">
    <property type="entry name" value="Diaminopimelate epimerase-like"/>
    <property type="match status" value="1"/>
</dbReference>
<sequence>MRVFTVDCFAERAFAGAPAAVCLLDSGWPATEWLQLLAAEFNLPATAFVRRDHAQFELRWFGPRTELALCGSGTLAAAHILWETSDLEPTLAFQTCAGVLGARREPDQQITLDFPSDQVQPVPMPPTVVAALGVNPLHAARGRLDLLVEVDSAMAVRTLTPDLVALAALHTRGLIVTAEGEAGIDFVSRFFAPAVGINEDPVTASAHCTLGAYWANKLGKVSMTGLQVSARSGHIGVHLHGGRVHLTGRAVTVTRGDLVVHEGSV</sequence>
<proteinExistence type="inferred from homology"/>
<name>A0A1Z4EB65_9MYCO</name>
<organism evidence="3 4">
    <name type="scientific">Mycobacterium shigaense</name>
    <dbReference type="NCBI Taxonomy" id="722731"/>
    <lineage>
        <taxon>Bacteria</taxon>
        <taxon>Bacillati</taxon>
        <taxon>Actinomycetota</taxon>
        <taxon>Actinomycetes</taxon>
        <taxon>Mycobacteriales</taxon>
        <taxon>Mycobacteriaceae</taxon>
        <taxon>Mycobacterium</taxon>
        <taxon>Mycobacterium simiae complex</taxon>
    </lineage>
</organism>
<dbReference type="AlphaFoldDB" id="A0A1Z4EB65"/>
<dbReference type="OrthoDB" id="9788221at2"/>
<dbReference type="GO" id="GO:0005737">
    <property type="term" value="C:cytoplasm"/>
    <property type="evidence" value="ECO:0007669"/>
    <property type="project" value="TreeGrafter"/>
</dbReference>
<comment type="similarity">
    <text evidence="1">Belongs to the PhzF family.</text>
</comment>
<dbReference type="GO" id="GO:0016853">
    <property type="term" value="F:isomerase activity"/>
    <property type="evidence" value="ECO:0007669"/>
    <property type="project" value="UniProtKB-KW"/>
</dbReference>
<evidence type="ECO:0000313" key="4">
    <source>
        <dbReference type="Proteomes" id="UP000217736"/>
    </source>
</evidence>
<evidence type="ECO:0000256" key="2">
    <source>
        <dbReference type="ARBA" id="ARBA00023235"/>
    </source>
</evidence>
<dbReference type="EMBL" id="AP018164">
    <property type="protein sequence ID" value="BAX90195.1"/>
    <property type="molecule type" value="Genomic_DNA"/>
</dbReference>
<keyword evidence="4" id="KW-1185">Reference proteome</keyword>
<reference evidence="4" key="1">
    <citation type="submission" date="2017-06" db="EMBL/GenBank/DDBJ databases">
        <title>Complete Genome Sequence of Mycobacterium shigaense.</title>
        <authorList>
            <person name="Fukano H."/>
            <person name="Yoshida M."/>
            <person name="Kazumi Y."/>
            <person name="Ogura Y."/>
            <person name="Mitarai S."/>
            <person name="Hayashi T."/>
            <person name="Hoshino Y."/>
        </authorList>
    </citation>
    <scope>NUCLEOTIDE SEQUENCE [LARGE SCALE GENOMIC DNA]</scope>
    <source>
        <strain evidence="4">UN-152</strain>
    </source>
</reference>
<dbReference type="KEGG" id="mshg:MSG_00028"/>
<gene>
    <name evidence="3" type="ORF">MSG_00028</name>
</gene>
<evidence type="ECO:0000256" key="1">
    <source>
        <dbReference type="ARBA" id="ARBA00008270"/>
    </source>
</evidence>
<dbReference type="Gene3D" id="3.10.310.10">
    <property type="entry name" value="Diaminopimelate Epimerase, Chain A, domain 1"/>
    <property type="match status" value="2"/>
</dbReference>
<dbReference type="InterPro" id="IPR003719">
    <property type="entry name" value="Phenazine_PhzF-like"/>
</dbReference>
<keyword evidence="2 3" id="KW-0413">Isomerase</keyword>
<dbReference type="Proteomes" id="UP000217736">
    <property type="component" value="Chromosome"/>
</dbReference>
<dbReference type="NCBIfam" id="TIGR00654">
    <property type="entry name" value="PhzF_family"/>
    <property type="match status" value="1"/>
</dbReference>
<dbReference type="Pfam" id="PF02567">
    <property type="entry name" value="PhzC-PhzF"/>
    <property type="match status" value="1"/>
</dbReference>
<dbReference type="RefSeq" id="WP_096436046.1">
    <property type="nucleotide sequence ID" value="NZ_AP018164.1"/>
</dbReference>
<dbReference type="PANTHER" id="PTHR13774">
    <property type="entry name" value="PHENAZINE BIOSYNTHESIS PROTEIN"/>
    <property type="match status" value="1"/>
</dbReference>
<dbReference type="PIRSF" id="PIRSF016184">
    <property type="entry name" value="PhzC_PhzF"/>
    <property type="match status" value="1"/>
</dbReference>